<dbReference type="PRINTS" id="PR00045">
    <property type="entry name" value="SIGMA54FCT"/>
</dbReference>
<comment type="similarity">
    <text evidence="1">Belongs to the sigma-54 factor family.</text>
</comment>
<evidence type="ECO:0000256" key="1">
    <source>
        <dbReference type="ARBA" id="ARBA00008798"/>
    </source>
</evidence>
<keyword evidence="3" id="KW-0808">Transferase</keyword>
<feature type="domain" description="RNA polymerase sigma factor 54 core-binding" evidence="10">
    <location>
        <begin position="102"/>
        <end position="297"/>
    </location>
</feature>
<dbReference type="Gene3D" id="1.10.10.1330">
    <property type="entry name" value="RNA polymerase sigma-54 factor, core-binding domain"/>
    <property type="match status" value="1"/>
</dbReference>
<dbReference type="NCBIfam" id="TIGR02395">
    <property type="entry name" value="rpoN_sigma"/>
    <property type="match status" value="1"/>
</dbReference>
<gene>
    <name evidence="11" type="ordered locus">Emtol_1168</name>
</gene>
<keyword evidence="5" id="KW-0805">Transcription regulation</keyword>
<sequence length="470" mass="53536">MLNLVQSHKQTLKISPTQIQLLNFFQLNALELEQYIKNELEENPVLEEGSQADEYLEDNLLNNTEDRTQDYMDWDEFSDDNIPDYRTRVSNYSEDESFLIPILTESVSWRDEVKEQFYLFIETDRQRFLADYIVDSLTDEGYLQVELDALTDDVSFSSGTFVDESEVAYLVDILRKIQPLGLGTKGLQECLLVQLERNTHPIAAIAQIIVKEHFEELATHNYDKLKKVCAFSSDEIKEAVALIASLNPQPVVGGQVNSSLLVKDNVIPDYIVMVEGESVDVSLNSRGIPALSINKSYTDSLVGGSKEVNSYLNAKINAANWLIEAIQQRENTMLKTIKAIVKIQRDFFSTGNIRLLKPMILQDIAEQIKMDISTVSRVTSGKYAQTPFGIIHLKDIFTEGVKTHDGEEVSNRQIQLVLEELILNEDKNKPFNDFQLTELLSKRGYQIARRTVAKYREILGILPANLRRVL</sequence>
<dbReference type="Pfam" id="PF04963">
    <property type="entry name" value="Sigma54_CBD"/>
    <property type="match status" value="1"/>
</dbReference>
<protein>
    <submittedName>
        <fullName evidence="11">RNA polymerase, sigma 54 subunit, RpoN</fullName>
    </submittedName>
</protein>
<name>A0ABM5MYR6_EMTOG</name>
<evidence type="ECO:0000256" key="7">
    <source>
        <dbReference type="ARBA" id="ARBA00023125"/>
    </source>
</evidence>
<dbReference type="PANTHER" id="PTHR32248">
    <property type="entry name" value="RNA POLYMERASE SIGMA-54 FACTOR"/>
    <property type="match status" value="1"/>
</dbReference>
<accession>A0ABM5MYR6</accession>
<evidence type="ECO:0000256" key="2">
    <source>
        <dbReference type="ARBA" id="ARBA00022478"/>
    </source>
</evidence>
<dbReference type="PANTHER" id="PTHR32248:SF4">
    <property type="entry name" value="RNA POLYMERASE SIGMA-54 FACTOR"/>
    <property type="match status" value="1"/>
</dbReference>
<dbReference type="Proteomes" id="UP000002875">
    <property type="component" value="Chromosome"/>
</dbReference>
<evidence type="ECO:0000256" key="3">
    <source>
        <dbReference type="ARBA" id="ARBA00022679"/>
    </source>
</evidence>
<keyword evidence="2" id="KW-0240">DNA-directed RNA polymerase</keyword>
<dbReference type="RefSeq" id="WP_015028017.1">
    <property type="nucleotide sequence ID" value="NC_018748.1"/>
</dbReference>
<keyword evidence="12" id="KW-1185">Reference proteome</keyword>
<dbReference type="PIRSF" id="PIRSF000774">
    <property type="entry name" value="RpoN"/>
    <property type="match status" value="1"/>
</dbReference>
<keyword evidence="7" id="KW-0238">DNA-binding</keyword>
<dbReference type="PROSITE" id="PS50044">
    <property type="entry name" value="SIGMA54_3"/>
    <property type="match status" value="1"/>
</dbReference>
<dbReference type="EMBL" id="CP002961">
    <property type="protein sequence ID" value="AFK02317.1"/>
    <property type="molecule type" value="Genomic_DNA"/>
</dbReference>
<evidence type="ECO:0000256" key="4">
    <source>
        <dbReference type="ARBA" id="ARBA00022695"/>
    </source>
</evidence>
<dbReference type="Pfam" id="PF04552">
    <property type="entry name" value="Sigma54_DBD"/>
    <property type="match status" value="1"/>
</dbReference>
<dbReference type="Gene3D" id="1.10.10.60">
    <property type="entry name" value="Homeodomain-like"/>
    <property type="match status" value="1"/>
</dbReference>
<dbReference type="InterPro" id="IPR007046">
    <property type="entry name" value="RNA_pol_sigma_54_core-bd"/>
</dbReference>
<dbReference type="PROSITE" id="PS00718">
    <property type="entry name" value="SIGMA54_2"/>
    <property type="match status" value="1"/>
</dbReference>
<evidence type="ECO:0000256" key="8">
    <source>
        <dbReference type="ARBA" id="ARBA00023163"/>
    </source>
</evidence>
<evidence type="ECO:0000259" key="10">
    <source>
        <dbReference type="Pfam" id="PF04963"/>
    </source>
</evidence>
<dbReference type="InterPro" id="IPR000394">
    <property type="entry name" value="RNA_pol_sigma_54"/>
</dbReference>
<evidence type="ECO:0000256" key="6">
    <source>
        <dbReference type="ARBA" id="ARBA00023082"/>
    </source>
</evidence>
<dbReference type="InterPro" id="IPR007634">
    <property type="entry name" value="RNA_pol_sigma_54_DNA-bd"/>
</dbReference>
<evidence type="ECO:0000313" key="11">
    <source>
        <dbReference type="EMBL" id="AFK02317.1"/>
    </source>
</evidence>
<keyword evidence="8" id="KW-0804">Transcription</keyword>
<dbReference type="Pfam" id="PF00309">
    <property type="entry name" value="Sigma54_AID"/>
    <property type="match status" value="1"/>
</dbReference>
<evidence type="ECO:0000313" key="12">
    <source>
        <dbReference type="Proteomes" id="UP000002875"/>
    </source>
</evidence>
<keyword evidence="6" id="KW-0731">Sigma factor</keyword>
<keyword evidence="4" id="KW-0548">Nucleotidyltransferase</keyword>
<feature type="domain" description="RNA polymerase sigma factor 54 DNA-binding" evidence="9">
    <location>
        <begin position="310"/>
        <end position="468"/>
    </location>
</feature>
<proteinExistence type="inferred from homology"/>
<evidence type="ECO:0000256" key="5">
    <source>
        <dbReference type="ARBA" id="ARBA00023015"/>
    </source>
</evidence>
<evidence type="ECO:0000259" key="9">
    <source>
        <dbReference type="Pfam" id="PF04552"/>
    </source>
</evidence>
<dbReference type="InterPro" id="IPR038709">
    <property type="entry name" value="RpoN_core-bd_sf"/>
</dbReference>
<organism evidence="11 12">
    <name type="scientific">Emticicia oligotrophica (strain DSM 17448 / CIP 109782 / MTCC 6937 / GPTSA100-15)</name>
    <dbReference type="NCBI Taxonomy" id="929562"/>
    <lineage>
        <taxon>Bacteria</taxon>
        <taxon>Pseudomonadati</taxon>
        <taxon>Bacteroidota</taxon>
        <taxon>Cytophagia</taxon>
        <taxon>Cytophagales</taxon>
        <taxon>Leadbetterellaceae</taxon>
        <taxon>Emticicia</taxon>
    </lineage>
</organism>
<reference evidence="11 12" key="1">
    <citation type="submission" date="2011-07" db="EMBL/GenBank/DDBJ databases">
        <title>The complete genome of chromosome of Emticicia oligotrophica DSM 17448.</title>
        <authorList>
            <consortium name="US DOE Joint Genome Institute (JGI-PGF)"/>
            <person name="Lucas S."/>
            <person name="Han J."/>
            <person name="Lapidus A."/>
            <person name="Bruce D."/>
            <person name="Goodwin L."/>
            <person name="Pitluck S."/>
            <person name="Peters L."/>
            <person name="Kyrpides N."/>
            <person name="Mavromatis K."/>
            <person name="Ivanova N."/>
            <person name="Ovchinnikova G."/>
            <person name="Teshima H."/>
            <person name="Detter J.C."/>
            <person name="Tapia R."/>
            <person name="Han C."/>
            <person name="Land M."/>
            <person name="Hauser L."/>
            <person name="Markowitz V."/>
            <person name="Cheng J.-F."/>
            <person name="Hugenholtz P."/>
            <person name="Woyke T."/>
            <person name="Wu D."/>
            <person name="Tindall B."/>
            <person name="Pomrenke H."/>
            <person name="Brambilla E."/>
            <person name="Klenk H.-P."/>
            <person name="Eisen J.A."/>
        </authorList>
    </citation>
    <scope>NUCLEOTIDE SEQUENCE [LARGE SCALE GENOMIC DNA]</scope>
    <source>
        <strain evidence="11 12">DSM 17448</strain>
    </source>
</reference>